<dbReference type="SUPFAM" id="SSF53474">
    <property type="entry name" value="alpha/beta-Hydrolases"/>
    <property type="match status" value="1"/>
</dbReference>
<dbReference type="Pfam" id="PF12697">
    <property type="entry name" value="Abhydrolase_6"/>
    <property type="match status" value="1"/>
</dbReference>
<comment type="caution">
    <text evidence="2">The sequence shown here is derived from an EMBL/GenBank/DDBJ whole genome shotgun (WGS) entry which is preliminary data.</text>
</comment>
<sequence>MDEQGSEEIRYVTSRDGTALAYRATGVGSAPEAEAGSGPPVVMVDGALGVGTAPMAASLGVPLRPDFTVVDYDRRGRGRSGDTPPYAVAREVEDLAALIDAVGGRAHLCGFSSGGALALEAADALPHRVVGLALYEPPFVLDADRPPLPDDFAARVREAVAAGRRDEAVTLFLTEALLVPPEAVPSIREPAEPPTVEGADGPVPVPTWREMEEIAHTLAYDAEILDGRVSGRPLPSGSWPHVTAPTLALAGGESEPSAHTAARAVAEAIPGARYRVLEGQGHRPAPRALAPLLRDFFGGPER</sequence>
<dbReference type="PANTHER" id="PTHR43433:SF5">
    <property type="entry name" value="AB HYDROLASE-1 DOMAIN-CONTAINING PROTEIN"/>
    <property type="match status" value="1"/>
</dbReference>
<gene>
    <name evidence="2" type="ORF">GCM10009801_49060</name>
</gene>
<feature type="domain" description="AB hydrolase-1" evidence="1">
    <location>
        <begin position="63"/>
        <end position="285"/>
    </location>
</feature>
<dbReference type="PANTHER" id="PTHR43433">
    <property type="entry name" value="HYDROLASE, ALPHA/BETA FOLD FAMILY PROTEIN"/>
    <property type="match status" value="1"/>
</dbReference>
<dbReference type="GO" id="GO:0016787">
    <property type="term" value="F:hydrolase activity"/>
    <property type="evidence" value="ECO:0007669"/>
    <property type="project" value="UniProtKB-KW"/>
</dbReference>
<keyword evidence="3" id="KW-1185">Reference proteome</keyword>
<evidence type="ECO:0000259" key="1">
    <source>
        <dbReference type="Pfam" id="PF12697"/>
    </source>
</evidence>
<dbReference type="InterPro" id="IPR050471">
    <property type="entry name" value="AB_hydrolase"/>
</dbReference>
<evidence type="ECO:0000313" key="2">
    <source>
        <dbReference type="EMBL" id="GAA2086560.1"/>
    </source>
</evidence>
<accession>A0ABP5HXB9</accession>
<dbReference type="Proteomes" id="UP001500016">
    <property type="component" value="Unassembled WGS sequence"/>
</dbReference>
<dbReference type="InterPro" id="IPR029058">
    <property type="entry name" value="AB_hydrolase_fold"/>
</dbReference>
<keyword evidence="2" id="KW-0378">Hydrolase</keyword>
<evidence type="ECO:0000313" key="3">
    <source>
        <dbReference type="Proteomes" id="UP001500016"/>
    </source>
</evidence>
<protein>
    <submittedName>
        <fullName evidence="2">Alpha/beta hydrolase</fullName>
    </submittedName>
</protein>
<dbReference type="Gene3D" id="3.40.50.1820">
    <property type="entry name" value="alpha/beta hydrolase"/>
    <property type="match status" value="1"/>
</dbReference>
<dbReference type="RefSeq" id="WP_344531437.1">
    <property type="nucleotide sequence ID" value="NZ_BAAAPE010000013.1"/>
</dbReference>
<reference evidence="3" key="1">
    <citation type="journal article" date="2019" name="Int. J. Syst. Evol. Microbiol.">
        <title>The Global Catalogue of Microorganisms (GCM) 10K type strain sequencing project: providing services to taxonomists for standard genome sequencing and annotation.</title>
        <authorList>
            <consortium name="The Broad Institute Genomics Platform"/>
            <consortium name="The Broad Institute Genome Sequencing Center for Infectious Disease"/>
            <person name="Wu L."/>
            <person name="Ma J."/>
        </authorList>
    </citation>
    <scope>NUCLEOTIDE SEQUENCE [LARGE SCALE GENOMIC DNA]</scope>
    <source>
        <strain evidence="3">JCM 15478</strain>
    </source>
</reference>
<organism evidence="2 3">
    <name type="scientific">Streptomyces albiaxialis</name>
    <dbReference type="NCBI Taxonomy" id="329523"/>
    <lineage>
        <taxon>Bacteria</taxon>
        <taxon>Bacillati</taxon>
        <taxon>Actinomycetota</taxon>
        <taxon>Actinomycetes</taxon>
        <taxon>Kitasatosporales</taxon>
        <taxon>Streptomycetaceae</taxon>
        <taxon>Streptomyces</taxon>
    </lineage>
</organism>
<proteinExistence type="predicted"/>
<dbReference type="EMBL" id="BAAAPE010000013">
    <property type="protein sequence ID" value="GAA2086560.1"/>
    <property type="molecule type" value="Genomic_DNA"/>
</dbReference>
<dbReference type="InterPro" id="IPR000073">
    <property type="entry name" value="AB_hydrolase_1"/>
</dbReference>
<name>A0ABP5HXB9_9ACTN</name>